<accession>A0AAJ6BP11</accession>
<gene>
    <name evidence="2" type="ORF">P0Y56_12940</name>
</gene>
<dbReference type="PANTHER" id="PTHR37315">
    <property type="entry name" value="UPF0311 PROTEIN BLR7842"/>
    <property type="match status" value="1"/>
</dbReference>
<evidence type="ECO:0000256" key="1">
    <source>
        <dbReference type="HAMAP-Rule" id="MF_00775"/>
    </source>
</evidence>
<organism evidence="2 3">
    <name type="scientific">Candidatus Andeanibacterium colombiense</name>
    <dbReference type="NCBI Taxonomy" id="3121345"/>
    <lineage>
        <taxon>Bacteria</taxon>
        <taxon>Pseudomonadati</taxon>
        <taxon>Pseudomonadota</taxon>
        <taxon>Alphaproteobacteria</taxon>
        <taxon>Sphingomonadales</taxon>
        <taxon>Sphingomonadaceae</taxon>
        <taxon>Candidatus Andeanibacterium</taxon>
    </lineage>
</organism>
<dbReference type="Gene3D" id="2.40.160.20">
    <property type="match status" value="1"/>
</dbReference>
<sequence length="180" mass="20077">MPNTDSTFNDTTPFTAPFSAIDNPKMEFVMEVRLTFPEVYSMAPVPAGGMRSAVLVQGGTFEGPLIKGRAIPGSGGDYAYFRPDDVAVFDARYLLEEDDGTIILLNNKGFLWGRKPDTMARLRDWAFNGGDPVAHEDYYLRGNPTFECPVGKHDWLTKHVFIGVGERRSDGNLLRYYALV</sequence>
<proteinExistence type="inferred from homology"/>
<evidence type="ECO:0000313" key="2">
    <source>
        <dbReference type="EMBL" id="WEK45925.1"/>
    </source>
</evidence>
<dbReference type="EMBL" id="CP119316">
    <property type="protein sequence ID" value="WEK45925.1"/>
    <property type="molecule type" value="Genomic_DNA"/>
</dbReference>
<name>A0AAJ6BP11_9SPHN</name>
<comment type="similarity">
    <text evidence="1">Belongs to the UPF0311 family.</text>
</comment>
<reference evidence="2" key="1">
    <citation type="submission" date="2023-03" db="EMBL/GenBank/DDBJ databases">
        <title>Andean soil-derived lignocellulolytic bacterial consortium as a source of novel taxa and putative plastic-active enzymes.</title>
        <authorList>
            <person name="Diaz-Garcia L."/>
            <person name="Chuvochina M."/>
            <person name="Feuerriegel G."/>
            <person name="Bunk B."/>
            <person name="Sproer C."/>
            <person name="Streit W.R."/>
            <person name="Rodriguez L.M."/>
            <person name="Overmann J."/>
            <person name="Jimenez D.J."/>
        </authorList>
    </citation>
    <scope>NUCLEOTIDE SEQUENCE</scope>
    <source>
        <strain evidence="2">MAG 26</strain>
    </source>
</reference>
<dbReference type="PANTHER" id="PTHR37315:SF1">
    <property type="entry name" value="UPF0311 PROTEIN BLR7842"/>
    <property type="match status" value="1"/>
</dbReference>
<dbReference type="InterPro" id="IPR020915">
    <property type="entry name" value="UPF0311"/>
</dbReference>
<dbReference type="HAMAP" id="MF_00775">
    <property type="entry name" value="UPF0311"/>
    <property type="match status" value="1"/>
</dbReference>
<dbReference type="Pfam" id="PF11578">
    <property type="entry name" value="DUF3237"/>
    <property type="match status" value="1"/>
</dbReference>
<dbReference type="AlphaFoldDB" id="A0AAJ6BP11"/>
<dbReference type="Proteomes" id="UP001218362">
    <property type="component" value="Chromosome"/>
</dbReference>
<protein>
    <recommendedName>
        <fullName evidence="1">UPF0311 protein P0Y56_12940</fullName>
    </recommendedName>
</protein>
<evidence type="ECO:0000313" key="3">
    <source>
        <dbReference type="Proteomes" id="UP001218362"/>
    </source>
</evidence>
<dbReference type="KEGG" id="acob:P0Y56_12940"/>